<organism evidence="5 6">
    <name type="scientific">Aminipila butyrica</name>
    <dbReference type="NCBI Taxonomy" id="433296"/>
    <lineage>
        <taxon>Bacteria</taxon>
        <taxon>Bacillati</taxon>
        <taxon>Bacillota</taxon>
        <taxon>Clostridia</taxon>
        <taxon>Peptostreptococcales</taxon>
        <taxon>Anaerovoracaceae</taxon>
        <taxon>Aminipila</taxon>
    </lineage>
</organism>
<dbReference type="Gene3D" id="2.160.20.110">
    <property type="match status" value="1"/>
</dbReference>
<proteinExistence type="predicted"/>
<dbReference type="Proteomes" id="UP000466848">
    <property type="component" value="Chromosome"/>
</dbReference>
<feature type="region of interest" description="Disordered" evidence="2">
    <location>
        <begin position="772"/>
        <end position="816"/>
    </location>
</feature>
<evidence type="ECO:0000256" key="1">
    <source>
        <dbReference type="ARBA" id="ARBA00022737"/>
    </source>
</evidence>
<dbReference type="KEGG" id="abut:Ami103574_01115"/>
<dbReference type="Pfam" id="PF07581">
    <property type="entry name" value="Glug"/>
    <property type="match status" value="2"/>
</dbReference>
<evidence type="ECO:0000259" key="4">
    <source>
        <dbReference type="PROSITE" id="PS51272"/>
    </source>
</evidence>
<dbReference type="Gene3D" id="2.40.128.20">
    <property type="match status" value="1"/>
</dbReference>
<name>A0A858BQ55_9FIRM</name>
<feature type="signal peptide" evidence="3">
    <location>
        <begin position="1"/>
        <end position="26"/>
    </location>
</feature>
<keyword evidence="1" id="KW-0677">Repeat</keyword>
<feature type="compositionally biased region" description="Low complexity" evidence="2">
    <location>
        <begin position="783"/>
        <end position="809"/>
    </location>
</feature>
<dbReference type="AlphaFoldDB" id="A0A858BQ55"/>
<keyword evidence="3" id="KW-0732">Signal</keyword>
<evidence type="ECO:0000256" key="3">
    <source>
        <dbReference type="SAM" id="SignalP"/>
    </source>
</evidence>
<gene>
    <name evidence="5" type="ORF">Ami103574_01115</name>
</gene>
<dbReference type="PROSITE" id="PS51272">
    <property type="entry name" value="SLH"/>
    <property type="match status" value="3"/>
</dbReference>
<evidence type="ECO:0000313" key="6">
    <source>
        <dbReference type="Proteomes" id="UP000466848"/>
    </source>
</evidence>
<accession>A0A858BQ55</accession>
<feature type="domain" description="SLH" evidence="4">
    <location>
        <begin position="815"/>
        <end position="875"/>
    </location>
</feature>
<dbReference type="EMBL" id="CP048649">
    <property type="protein sequence ID" value="QIB67991.1"/>
    <property type="molecule type" value="Genomic_DNA"/>
</dbReference>
<sequence length="990" mass="104950">MKNKRILSWIVAIVLVLSLAPTVSMAEESLGDSIEGTSVTLESLDTPAEVEGPAEVVFAGGEGTQDEPYQIETEEQLDSVREHLDNYFVLQNNLDLSDYEGWKPIGILTYSQDVDMKTGDMDLTKAFSGSFDGQDHTISGINVTTDQDMLGVGGLFACSTGKISNLKVEKVTVTGDKTSMAVGGVVGYAIKGEISKVEVKDATVTGINCVGGIVGGSSANLSYCVAEDANIVVIGNNDFANGRIVQCDVAECGGLVVGGAFNGSVNNCTATGTVTAEGTEPVGLGGIGGCLQSMESITGNTANVIIKTTKGGHAIGGLCGYAGIGNEGTGADQGTVNEPTKIFDCHVTVNIDAPGATHVGGLVGTGLYFYGMEDRFNVENCTVEGTILAGTEEPSIYGMTVPGGVAGRATGCDVSGCNFDSLTINGQQANTEVGTTNTMYESGDQYDEEQDSGALLYGLTGTYQPLFEEATFKDEYSHYWYDYCAAILGKENADIAVATLKKSIGGSIFGQEAVAAYNEHPENTQFACGFINGVSKITFNGTQISGIDKDGQNLFSHPYRYVGYKASTDQEGFNFYIFESTSGNEDEYKYFALCPDTPATTHHIEFRYGRDMNELLQLYAGDYAYWMGSGIATSALTDPKEVTLEQVIGLFCLENMNYTEARTPSSLAGVTDLVGTWDADLSGYPELAGKSLYCVLKADGTGTTYLDGAVTDTYRFYAYDNDGKADTKTGIYVAYNEEPESSKYTITTENGKTVLAFYSAEGNHLISYTLRTSSSSGGKGHSGSKNNSRNTASAPTTSTPAETTPKTSEGVTDNSQKNFSDVAKNAYYANAVQWALEKGITAGTSGTTFAPGGSCSRAQTVTFLWRAAGSPQPVSKTNPFTDVNPEDYYYDAVLWALEKGITEGTSATTFGSDATVTRSQTAVFLWRATGSPAADKANSFKDVAEADYYYNAVQWAAQNGITTGVSDTTFSAGDPCTRGQIVTFLYRNAQ</sequence>
<keyword evidence="6" id="KW-1185">Reference proteome</keyword>
<dbReference type="InterPro" id="IPR011493">
    <property type="entry name" value="GLUG"/>
</dbReference>
<dbReference type="RefSeq" id="WP_163064910.1">
    <property type="nucleotide sequence ID" value="NZ_CP048649.1"/>
</dbReference>
<reference evidence="5 6" key="1">
    <citation type="submission" date="2020-02" db="EMBL/GenBank/DDBJ databases">
        <authorList>
            <person name="Kim Y.B."/>
            <person name="Roh S.W."/>
        </authorList>
    </citation>
    <scope>NUCLEOTIDE SEQUENCE [LARGE SCALE GENOMIC DNA]</scope>
    <source>
        <strain evidence="5 6">DSM 103574</strain>
    </source>
</reference>
<protein>
    <submittedName>
        <fullName evidence="5">S-layer homology domain-containing protein</fullName>
    </submittedName>
</protein>
<evidence type="ECO:0000313" key="5">
    <source>
        <dbReference type="EMBL" id="QIB67991.1"/>
    </source>
</evidence>
<feature type="domain" description="SLH" evidence="4">
    <location>
        <begin position="940"/>
        <end position="990"/>
    </location>
</feature>
<dbReference type="InterPro" id="IPR001119">
    <property type="entry name" value="SLH_dom"/>
</dbReference>
<dbReference type="InterPro" id="IPR012674">
    <property type="entry name" value="Calycin"/>
</dbReference>
<evidence type="ECO:0000256" key="2">
    <source>
        <dbReference type="SAM" id="MobiDB-lite"/>
    </source>
</evidence>
<feature type="chain" id="PRO_5032830931" evidence="3">
    <location>
        <begin position="27"/>
        <end position="990"/>
    </location>
</feature>
<feature type="domain" description="SLH" evidence="4">
    <location>
        <begin position="876"/>
        <end position="939"/>
    </location>
</feature>
<dbReference type="Pfam" id="PF00395">
    <property type="entry name" value="SLH"/>
    <property type="match status" value="3"/>
</dbReference>